<dbReference type="InterPro" id="IPR036259">
    <property type="entry name" value="MFS_trans_sf"/>
</dbReference>
<evidence type="ECO:0000256" key="2">
    <source>
        <dbReference type="ARBA" id="ARBA00005982"/>
    </source>
</evidence>
<keyword evidence="5 7" id="KW-0472">Membrane</keyword>
<dbReference type="Proteomes" id="UP001165082">
    <property type="component" value="Unassembled WGS sequence"/>
</dbReference>
<feature type="non-terminal residue" evidence="8">
    <location>
        <position position="307"/>
    </location>
</feature>
<comment type="subcellular location">
    <subcellularLocation>
        <location evidence="1 6">Membrane</location>
        <topology evidence="1 6">Multi-pass membrane protein</topology>
    </subcellularLocation>
</comment>
<dbReference type="SUPFAM" id="SSF103473">
    <property type="entry name" value="MFS general substrate transporter"/>
    <property type="match status" value="1"/>
</dbReference>
<evidence type="ECO:0000313" key="8">
    <source>
        <dbReference type="EMBL" id="GMH58253.1"/>
    </source>
</evidence>
<name>A0A9W6ZW80_9STRA</name>
<dbReference type="EMBL" id="BRXZ01002257">
    <property type="protein sequence ID" value="GMH58253.1"/>
    <property type="molecule type" value="Genomic_DNA"/>
</dbReference>
<keyword evidence="6" id="KW-0813">Transport</keyword>
<evidence type="ECO:0000256" key="4">
    <source>
        <dbReference type="ARBA" id="ARBA00022989"/>
    </source>
</evidence>
<dbReference type="AlphaFoldDB" id="A0A9W6ZW80"/>
<comment type="similarity">
    <text evidence="2 6">Belongs to the major facilitator superfamily. Proton-dependent oligopeptide transporter (POT/PTR) (TC 2.A.17) family.</text>
</comment>
<dbReference type="Pfam" id="PF00854">
    <property type="entry name" value="PTR2"/>
    <property type="match status" value="2"/>
</dbReference>
<dbReference type="InterPro" id="IPR000109">
    <property type="entry name" value="POT_fam"/>
</dbReference>
<evidence type="ECO:0000256" key="3">
    <source>
        <dbReference type="ARBA" id="ARBA00022692"/>
    </source>
</evidence>
<comment type="caution">
    <text evidence="8">The sequence shown here is derived from an EMBL/GenBank/DDBJ whole genome shotgun (WGS) entry which is preliminary data.</text>
</comment>
<keyword evidence="3 6" id="KW-0812">Transmembrane</keyword>
<evidence type="ECO:0000256" key="5">
    <source>
        <dbReference type="ARBA" id="ARBA00023136"/>
    </source>
</evidence>
<sequence length="307" mass="33493">MEFPSSVRSIILMEFMERYAYYAMRSVLTTSYFSAFYFSINVGALLSYILSPIFKSNLGYGACFLVPSLMMSGALFILIRNKSSYSFLHRALSPPSITPLSISLASDFFRTFKFALLMPAFWMLFDQQGSAWVLQAKRMSLPGWLQPEQLGVCNTAFVLAMLPLVESYAYPAIERRGAKVTSLRRMGAGMVLAGVAFVMSAALEVRILSSPPHSVSFALQVPQYLVLTAAEIGVSTTGLEFFYQEAPPELKTASASMFLLTTAVGDVLGGAVYDVAEGAGMGNVEVLFFCGGLMFVVSGVFVKFSMG</sequence>
<keyword evidence="9" id="KW-1185">Reference proteome</keyword>
<accession>A0A9W6ZW80</accession>
<feature type="transmembrane region" description="Helical" evidence="7">
    <location>
        <begin position="186"/>
        <end position="203"/>
    </location>
</feature>
<feature type="transmembrane region" description="Helical" evidence="7">
    <location>
        <begin position="58"/>
        <end position="79"/>
    </location>
</feature>
<reference evidence="8" key="1">
    <citation type="submission" date="2022-07" db="EMBL/GenBank/DDBJ databases">
        <title>Genome analysis of Parmales, a sister group of diatoms, reveals the evolutionary specialization of diatoms from phago-mixotrophs to photoautotrophs.</title>
        <authorList>
            <person name="Ban H."/>
            <person name="Sato S."/>
            <person name="Yoshikawa S."/>
            <person name="Kazumasa Y."/>
            <person name="Nakamura Y."/>
            <person name="Ichinomiya M."/>
            <person name="Saitoh K."/>
            <person name="Sato N."/>
            <person name="Blanc-Mathieu R."/>
            <person name="Endo H."/>
            <person name="Kuwata A."/>
            <person name="Ogata H."/>
        </authorList>
    </citation>
    <scope>NUCLEOTIDE SEQUENCE</scope>
</reference>
<evidence type="ECO:0000313" key="9">
    <source>
        <dbReference type="Proteomes" id="UP001165082"/>
    </source>
</evidence>
<feature type="transmembrane region" description="Helical" evidence="7">
    <location>
        <begin position="20"/>
        <end position="38"/>
    </location>
</feature>
<keyword evidence="4 7" id="KW-1133">Transmembrane helix</keyword>
<gene>
    <name evidence="8" type="ORF">TrRE_jg757</name>
</gene>
<feature type="transmembrane region" description="Helical" evidence="7">
    <location>
        <begin position="285"/>
        <end position="304"/>
    </location>
</feature>
<dbReference type="GO" id="GO:0022857">
    <property type="term" value="F:transmembrane transporter activity"/>
    <property type="evidence" value="ECO:0007669"/>
    <property type="project" value="InterPro"/>
</dbReference>
<evidence type="ECO:0000256" key="6">
    <source>
        <dbReference type="RuleBase" id="RU003755"/>
    </source>
</evidence>
<dbReference type="InterPro" id="IPR018456">
    <property type="entry name" value="PTR2_symporter_CS"/>
</dbReference>
<proteinExistence type="inferred from homology"/>
<organism evidence="8 9">
    <name type="scientific">Triparma retinervis</name>
    <dbReference type="NCBI Taxonomy" id="2557542"/>
    <lineage>
        <taxon>Eukaryota</taxon>
        <taxon>Sar</taxon>
        <taxon>Stramenopiles</taxon>
        <taxon>Ochrophyta</taxon>
        <taxon>Bolidophyceae</taxon>
        <taxon>Parmales</taxon>
        <taxon>Triparmaceae</taxon>
        <taxon>Triparma</taxon>
    </lineage>
</organism>
<dbReference type="Gene3D" id="1.20.1250.20">
    <property type="entry name" value="MFS general substrate transporter like domains"/>
    <property type="match status" value="2"/>
</dbReference>
<dbReference type="OrthoDB" id="8904098at2759"/>
<protein>
    <submittedName>
        <fullName evidence="8">Uncharacterized protein</fullName>
    </submittedName>
</protein>
<evidence type="ECO:0000256" key="7">
    <source>
        <dbReference type="SAM" id="Phobius"/>
    </source>
</evidence>
<dbReference type="GO" id="GO:0006857">
    <property type="term" value="P:oligopeptide transport"/>
    <property type="evidence" value="ECO:0007669"/>
    <property type="project" value="InterPro"/>
</dbReference>
<evidence type="ECO:0000256" key="1">
    <source>
        <dbReference type="ARBA" id="ARBA00004141"/>
    </source>
</evidence>
<dbReference type="GO" id="GO:0016020">
    <property type="term" value="C:membrane"/>
    <property type="evidence" value="ECO:0007669"/>
    <property type="project" value="UniProtKB-SubCell"/>
</dbReference>
<dbReference type="PROSITE" id="PS01023">
    <property type="entry name" value="PTR2_2"/>
    <property type="match status" value="1"/>
</dbReference>
<dbReference type="PANTHER" id="PTHR11654">
    <property type="entry name" value="OLIGOPEPTIDE TRANSPORTER-RELATED"/>
    <property type="match status" value="1"/>
</dbReference>